<name>A0A6A5SBZ1_9PLEO</name>
<dbReference type="Proteomes" id="UP000800038">
    <property type="component" value="Unassembled WGS sequence"/>
</dbReference>
<dbReference type="EMBL" id="ML976114">
    <property type="protein sequence ID" value="KAF1938135.1"/>
    <property type="molecule type" value="Genomic_DNA"/>
</dbReference>
<evidence type="ECO:0000313" key="3">
    <source>
        <dbReference type="Proteomes" id="UP000800038"/>
    </source>
</evidence>
<dbReference type="Pfam" id="PF04681">
    <property type="entry name" value="Bys1"/>
    <property type="match status" value="1"/>
</dbReference>
<proteinExistence type="predicted"/>
<evidence type="ECO:0000256" key="1">
    <source>
        <dbReference type="SAM" id="SignalP"/>
    </source>
</evidence>
<gene>
    <name evidence="2" type="ORF">EJ02DRAFT_458153</name>
</gene>
<keyword evidence="1" id="KW-0732">Signal</keyword>
<sequence>MHIINISPAVGIAFLAVLTNASPVSSSIDSMSKDWRPAFASGMSMASSIDSGTSMASIALLGADSATTVRGEVWNSCPFAIWVRQAVAAYSSGPTSQECEHFGETQMVKLPSMTKYVARYKAKMDQCGHVLKVARNSAQDLNVYQVEYSLDPQSKRMWYNLSGEDGAPFQDQERYLTGLGPSGTCPFVACDSGEWGKDPEHGCDWPLQPVCESIGPVVAIMCGKMEGNGDNSGESDDWPVIYG</sequence>
<protein>
    <submittedName>
        <fullName evidence="2">Uncharacterized protein</fullName>
    </submittedName>
</protein>
<dbReference type="OrthoDB" id="3682664at2759"/>
<dbReference type="InterPro" id="IPR006771">
    <property type="entry name" value="CetA-like"/>
</dbReference>
<feature type="signal peptide" evidence="1">
    <location>
        <begin position="1"/>
        <end position="21"/>
    </location>
</feature>
<feature type="chain" id="PRO_5025485910" evidence="1">
    <location>
        <begin position="22"/>
        <end position="243"/>
    </location>
</feature>
<evidence type="ECO:0000313" key="2">
    <source>
        <dbReference type="EMBL" id="KAF1938135.1"/>
    </source>
</evidence>
<dbReference type="AlphaFoldDB" id="A0A6A5SBZ1"/>
<accession>A0A6A5SBZ1</accession>
<reference evidence="2" key="1">
    <citation type="journal article" date="2020" name="Stud. Mycol.">
        <title>101 Dothideomycetes genomes: a test case for predicting lifestyles and emergence of pathogens.</title>
        <authorList>
            <person name="Haridas S."/>
            <person name="Albert R."/>
            <person name="Binder M."/>
            <person name="Bloem J."/>
            <person name="Labutti K."/>
            <person name="Salamov A."/>
            <person name="Andreopoulos B."/>
            <person name="Baker S."/>
            <person name="Barry K."/>
            <person name="Bills G."/>
            <person name="Bluhm B."/>
            <person name="Cannon C."/>
            <person name="Castanera R."/>
            <person name="Culley D."/>
            <person name="Daum C."/>
            <person name="Ezra D."/>
            <person name="Gonzalez J."/>
            <person name="Henrissat B."/>
            <person name="Kuo A."/>
            <person name="Liang C."/>
            <person name="Lipzen A."/>
            <person name="Lutzoni F."/>
            <person name="Magnuson J."/>
            <person name="Mondo S."/>
            <person name="Nolan M."/>
            <person name="Ohm R."/>
            <person name="Pangilinan J."/>
            <person name="Park H.-J."/>
            <person name="Ramirez L."/>
            <person name="Alfaro M."/>
            <person name="Sun H."/>
            <person name="Tritt A."/>
            <person name="Yoshinaga Y."/>
            <person name="Zwiers L.-H."/>
            <person name="Turgeon B."/>
            <person name="Goodwin S."/>
            <person name="Spatafora J."/>
            <person name="Crous P."/>
            <person name="Grigoriev I."/>
        </authorList>
    </citation>
    <scope>NUCLEOTIDE SEQUENCE</scope>
    <source>
        <strain evidence="2">CBS 161.51</strain>
    </source>
</reference>
<organism evidence="2 3">
    <name type="scientific">Clathrospora elynae</name>
    <dbReference type="NCBI Taxonomy" id="706981"/>
    <lineage>
        <taxon>Eukaryota</taxon>
        <taxon>Fungi</taxon>
        <taxon>Dikarya</taxon>
        <taxon>Ascomycota</taxon>
        <taxon>Pezizomycotina</taxon>
        <taxon>Dothideomycetes</taxon>
        <taxon>Pleosporomycetidae</taxon>
        <taxon>Pleosporales</taxon>
        <taxon>Diademaceae</taxon>
        <taxon>Clathrospora</taxon>
    </lineage>
</organism>
<keyword evidence="3" id="KW-1185">Reference proteome</keyword>